<accession>A0AAV2AST0</accession>
<evidence type="ECO:0000313" key="2">
    <source>
        <dbReference type="EMBL" id="CAL1287065.1"/>
    </source>
</evidence>
<feature type="region of interest" description="Disordered" evidence="1">
    <location>
        <begin position="971"/>
        <end position="993"/>
    </location>
</feature>
<feature type="region of interest" description="Disordered" evidence="1">
    <location>
        <begin position="306"/>
        <end position="333"/>
    </location>
</feature>
<gene>
    <name evidence="2" type="ORF">LARSCL_LOCUS14600</name>
</gene>
<evidence type="ECO:0000256" key="1">
    <source>
        <dbReference type="SAM" id="MobiDB-lite"/>
    </source>
</evidence>
<dbReference type="EMBL" id="CAXIEN010000212">
    <property type="protein sequence ID" value="CAL1287065.1"/>
    <property type="molecule type" value="Genomic_DNA"/>
</dbReference>
<keyword evidence="3" id="KW-1185">Reference proteome</keyword>
<organism evidence="2 3">
    <name type="scientific">Larinioides sclopetarius</name>
    <dbReference type="NCBI Taxonomy" id="280406"/>
    <lineage>
        <taxon>Eukaryota</taxon>
        <taxon>Metazoa</taxon>
        <taxon>Ecdysozoa</taxon>
        <taxon>Arthropoda</taxon>
        <taxon>Chelicerata</taxon>
        <taxon>Arachnida</taxon>
        <taxon>Araneae</taxon>
        <taxon>Araneomorphae</taxon>
        <taxon>Entelegynae</taxon>
        <taxon>Araneoidea</taxon>
        <taxon>Araneidae</taxon>
        <taxon>Larinioides</taxon>
    </lineage>
</organism>
<feature type="region of interest" description="Disordered" evidence="1">
    <location>
        <begin position="1011"/>
        <end position="1100"/>
    </location>
</feature>
<name>A0AAV2AST0_9ARAC</name>
<feature type="compositionally biased region" description="Basic and acidic residues" evidence="1">
    <location>
        <begin position="17"/>
        <end position="26"/>
    </location>
</feature>
<feature type="compositionally biased region" description="Basic and acidic residues" evidence="1">
    <location>
        <begin position="1091"/>
        <end position="1100"/>
    </location>
</feature>
<feature type="compositionally biased region" description="Polar residues" evidence="1">
    <location>
        <begin position="312"/>
        <end position="333"/>
    </location>
</feature>
<protein>
    <recommendedName>
        <fullName evidence="4">Tesmin/TSO1-like CXC domain-containing protein</fullName>
    </recommendedName>
</protein>
<comment type="caution">
    <text evidence="2">The sequence shown here is derived from an EMBL/GenBank/DDBJ whole genome shotgun (WGS) entry which is preliminary data.</text>
</comment>
<sequence length="1567" mass="174171">MEINKKGQPAKSTGKMVADDSLKTESCDSYCPDFSDIYDDSYEFWDFLPSKKDRNESLSREEGDHKTNFWDFLGPSSDKDQNGVSNEYVDSAVTTPNDSGVHFENECQLHSKIDVVRTISNGNNLKSPELKSTASDEEFWDFLSCNSPVVTFKELLKNCDFANNDNESGIGSFVSRCEESPFPSISEYMESEGCSTHNSSPSSVSESTKHYFGSDNRIKEFNSRRNFNTKNCDKLKESVESIDHTNYIDVLKYLQQECIVSDKEVNLTSISNDNTCLYGNPSKINSNESENCHRSLDISDKLDKINKKHSQMQEPSQGSTRKSQLNISSTSQKPFYDGKAPILSLKSSSGELRKDGNLNGMNTFKINSQQKGRIQQLINKRSTKRFKRNIPNISVTSHNTAGNSKPVLNGLHLNAANVVNFNQSNMQASLQNFKSTNSNNAEHVVKNISTSKINPLSIHATVTHCATAVNNTTASNTSATSTPLYFLMPTNSETLQNPNYSHFFLVINNNNNAQMNQPTFIQSSGVAMNTNNFKSTPIQLGPVAHSKVNPEIGIKSDNVKQNVLIMNQPKPVTSTSTSAANSSLSNIKYQTIPQVYLPYTSLINSTAATNQVNAQYLSKIPAVNSTINIPISVNNLVSSSVLPSTISNVIPSSAPITNIYSKVKSSEVAEQMTSLKLDLKPKIVQSKSKQPSLKPIKNISLGNNKYAIQQISTPVPICRSEELNNSLGFYSNLNKINESSFLEKAFVENKLAPKVNINASEAVVNNVSSFQDTLSAIPNKSVILQQNENYQRINFTSANVGTNSNFTPSVCLMGKNTNQQDKGHISTANSMNVNVVPVSGSMEITKNVTAINTIQMINTKDKQNISSIGLNPSSNLIPIKLGNSQNKSLATLQELFPPPISMVPVCVLPQAQDAKQASTSKVLILNGNGKTQTVTHKLKIDPIPNRERPISKKAKEKLKKGRLKTVRELLQERRKSGSNHSRGSNKMGKEIRVLRPVMRLSTCDVCPNKLSSIIPNSSNSETAVTSNNAEARKRPNILLLPSSSKTIKKSSFTEDKQGSSEKEQESQCFADSSVSETVEDSLSSSHASSTVDRKDSRPRHYDMSQLNVGDFRVDDDIDSCGRFRSKFKVIFNKRLFYYDFPMSRCNQYSLKSTDIWEQMARVAVPFKTVVSMSLSERTIEISINAPPSIVLGRLQARTGIIPNSTMYDTAVESDCAWGCMIRSSFHHKIILRKKQANKMKYFLCHFDDRFLNIIDVGLGESGVNNVDELSIFEGELSPTTLKQNVTKNKKHYIRRLSQWDSSENEDQKTVDEDELVLLNQMCSCRVSCRSIRCSCVKAAKSCNSVCDCNNCDNPLNILETLGMNLDFSLSDSCLFQNIYQIPKLISFLTKEVKLTCCNTFARVQDCIPGTVLCPNVDCNVPLEFSWCKKVVCYPERNPRNHCSFCGQCCFSNGRHCLTCNRCYVATPKVPYCPTCQEKTSIATPKDMEKNCYNCDTKNHDDNQKSVTKSVQKPEIVILDVYSLAKTSKTENVDESSHFNNSTNCEDSTNFEDHAKCQDSTNSTICID</sequence>
<feature type="compositionally biased region" description="Basic and acidic residues" evidence="1">
    <location>
        <begin position="1051"/>
        <end position="1065"/>
    </location>
</feature>
<proteinExistence type="predicted"/>
<feature type="compositionally biased region" description="Polar residues" evidence="1">
    <location>
        <begin position="1066"/>
        <end position="1090"/>
    </location>
</feature>
<evidence type="ECO:0000313" key="3">
    <source>
        <dbReference type="Proteomes" id="UP001497382"/>
    </source>
</evidence>
<dbReference type="Proteomes" id="UP001497382">
    <property type="component" value="Unassembled WGS sequence"/>
</dbReference>
<evidence type="ECO:0008006" key="4">
    <source>
        <dbReference type="Google" id="ProtNLM"/>
    </source>
</evidence>
<feature type="region of interest" description="Disordered" evidence="1">
    <location>
        <begin position="1"/>
        <end position="26"/>
    </location>
</feature>
<feature type="compositionally biased region" description="Polar residues" evidence="1">
    <location>
        <begin position="1011"/>
        <end position="1029"/>
    </location>
</feature>
<reference evidence="2 3" key="1">
    <citation type="submission" date="2024-04" db="EMBL/GenBank/DDBJ databases">
        <authorList>
            <person name="Rising A."/>
            <person name="Reimegard J."/>
            <person name="Sonavane S."/>
            <person name="Akerstrom W."/>
            <person name="Nylinder S."/>
            <person name="Hedman E."/>
            <person name="Kallberg Y."/>
        </authorList>
    </citation>
    <scope>NUCLEOTIDE SEQUENCE [LARGE SCALE GENOMIC DNA]</scope>
</reference>